<evidence type="ECO:0000256" key="7">
    <source>
        <dbReference type="ARBA" id="ARBA00023054"/>
    </source>
</evidence>
<feature type="region of interest" description="Disordered" evidence="12">
    <location>
        <begin position="120"/>
        <end position="150"/>
    </location>
</feature>
<feature type="compositionally biased region" description="Basic and acidic residues" evidence="12">
    <location>
        <begin position="79"/>
        <end position="94"/>
    </location>
</feature>
<dbReference type="GO" id="GO:0005524">
    <property type="term" value="F:ATP binding"/>
    <property type="evidence" value="ECO:0007669"/>
    <property type="project" value="UniProtKB-KW"/>
</dbReference>
<dbReference type="PANTHER" id="PTHR45703:SF36">
    <property type="entry name" value="DYNEIN HEAVY CHAIN, CYTOPLASMIC"/>
    <property type="match status" value="1"/>
</dbReference>
<dbReference type="InterPro" id="IPR026983">
    <property type="entry name" value="DHC"/>
</dbReference>
<dbReference type="GO" id="GO:0051959">
    <property type="term" value="F:dynein light intermediate chain binding"/>
    <property type="evidence" value="ECO:0007669"/>
    <property type="project" value="InterPro"/>
</dbReference>
<evidence type="ECO:0000256" key="11">
    <source>
        <dbReference type="ARBA" id="ARBA00023273"/>
    </source>
</evidence>
<reference evidence="16 17" key="1">
    <citation type="submission" date="2018-09" db="EMBL/GenBank/DDBJ databases">
        <title>Genomic investigation of the strawberry pathogen Phytophthora fragariae indicates pathogenicity is determined by transcriptional variation in three key races.</title>
        <authorList>
            <person name="Adams T.M."/>
            <person name="Armitage A.D."/>
            <person name="Sobczyk M.K."/>
            <person name="Bates H.J."/>
            <person name="Dunwell J.M."/>
            <person name="Nellist C.F."/>
            <person name="Harrison R.J."/>
        </authorList>
    </citation>
    <scope>NUCLEOTIDE SEQUENCE [LARGE SCALE GENOMIC DNA]</scope>
    <source>
        <strain evidence="16 17">SCRP249</strain>
    </source>
</reference>
<protein>
    <recommendedName>
        <fullName evidence="18">Dynein heavy chain 6, axonemal</fullName>
    </recommendedName>
</protein>
<keyword evidence="5" id="KW-0067">ATP-binding</keyword>
<dbReference type="Gene3D" id="1.20.58.1120">
    <property type="match status" value="1"/>
</dbReference>
<evidence type="ECO:0000256" key="6">
    <source>
        <dbReference type="ARBA" id="ARBA00023017"/>
    </source>
</evidence>
<dbReference type="Pfam" id="PF12774">
    <property type="entry name" value="AAA_6"/>
    <property type="match status" value="1"/>
</dbReference>
<dbReference type="Pfam" id="PF08393">
    <property type="entry name" value="DHC_N2"/>
    <property type="match status" value="1"/>
</dbReference>
<evidence type="ECO:0000259" key="13">
    <source>
        <dbReference type="Pfam" id="PF08393"/>
    </source>
</evidence>
<keyword evidence="9" id="KW-0505">Motor protein</keyword>
<keyword evidence="11" id="KW-0966">Cell projection</keyword>
<organism evidence="16 17">
    <name type="scientific">Phytophthora rubi</name>
    <dbReference type="NCBI Taxonomy" id="129364"/>
    <lineage>
        <taxon>Eukaryota</taxon>
        <taxon>Sar</taxon>
        <taxon>Stramenopiles</taxon>
        <taxon>Oomycota</taxon>
        <taxon>Peronosporomycetes</taxon>
        <taxon>Peronosporales</taxon>
        <taxon>Peronosporaceae</taxon>
        <taxon>Phytophthora</taxon>
    </lineage>
</organism>
<keyword evidence="4" id="KW-0547">Nucleotide-binding</keyword>
<evidence type="ECO:0000256" key="12">
    <source>
        <dbReference type="SAM" id="MobiDB-lite"/>
    </source>
</evidence>
<evidence type="ECO:0000259" key="15">
    <source>
        <dbReference type="Pfam" id="PF25007"/>
    </source>
</evidence>
<evidence type="ECO:0000256" key="5">
    <source>
        <dbReference type="ARBA" id="ARBA00022840"/>
    </source>
</evidence>
<evidence type="ECO:0000256" key="1">
    <source>
        <dbReference type="ARBA" id="ARBA00004430"/>
    </source>
</evidence>
<feature type="compositionally biased region" description="Low complexity" evidence="12">
    <location>
        <begin position="176"/>
        <end position="185"/>
    </location>
</feature>
<dbReference type="FunFam" id="3.40.50.300:FF:000044">
    <property type="entry name" value="Dynein heavy chain 5, axonemal"/>
    <property type="match status" value="1"/>
</dbReference>
<evidence type="ECO:0000256" key="9">
    <source>
        <dbReference type="ARBA" id="ARBA00023175"/>
    </source>
</evidence>
<feature type="region of interest" description="Disordered" evidence="12">
    <location>
        <begin position="172"/>
        <end position="210"/>
    </location>
</feature>
<feature type="domain" description="Dynein axonemal heavy chain 2/5/8 coiled-coil" evidence="15">
    <location>
        <begin position="923"/>
        <end position="1000"/>
    </location>
</feature>
<dbReference type="GO" id="GO:0007018">
    <property type="term" value="P:microtubule-based movement"/>
    <property type="evidence" value="ECO:0007669"/>
    <property type="project" value="InterPro"/>
</dbReference>
<dbReference type="InterPro" id="IPR027417">
    <property type="entry name" value="P-loop_NTPase"/>
</dbReference>
<keyword evidence="2" id="KW-0963">Cytoplasm</keyword>
<dbReference type="Pfam" id="PF25007">
    <property type="entry name" value="DYH2-5-8_CC"/>
    <property type="match status" value="1"/>
</dbReference>
<feature type="domain" description="Dynein heavy chain linker" evidence="13">
    <location>
        <begin position="1090"/>
        <end position="1300"/>
    </location>
</feature>
<dbReference type="Gene3D" id="1.10.8.710">
    <property type="match status" value="1"/>
</dbReference>
<dbReference type="InterPro" id="IPR056759">
    <property type="entry name" value="DYH2-5-8_CC"/>
</dbReference>
<feature type="compositionally biased region" description="Basic and acidic residues" evidence="12">
    <location>
        <begin position="198"/>
        <end position="210"/>
    </location>
</feature>
<dbReference type="InterPro" id="IPR013602">
    <property type="entry name" value="Dynein_heavy_linker"/>
</dbReference>
<dbReference type="InterPro" id="IPR043157">
    <property type="entry name" value="Dynein_AAA1S"/>
</dbReference>
<dbReference type="GO" id="GO:0045505">
    <property type="term" value="F:dynein intermediate chain binding"/>
    <property type="evidence" value="ECO:0007669"/>
    <property type="project" value="InterPro"/>
</dbReference>
<dbReference type="EMBL" id="QXFV01000337">
    <property type="protein sequence ID" value="KAE9040690.1"/>
    <property type="molecule type" value="Genomic_DNA"/>
</dbReference>
<keyword evidence="10" id="KW-0206">Cytoskeleton</keyword>
<feature type="region of interest" description="Disordered" evidence="12">
    <location>
        <begin position="66"/>
        <end position="94"/>
    </location>
</feature>
<dbReference type="GO" id="GO:0005930">
    <property type="term" value="C:axoneme"/>
    <property type="evidence" value="ECO:0007669"/>
    <property type="project" value="UniProtKB-SubCell"/>
</dbReference>
<sequence>MEDLSGAPAPGTPRPRTQGARRRPATPTPLSTRSKRHKESAFPVLSSVLPAPRRPVTAAQAPTVYTAAKTPSTRGGASVEERRNASNTVEDHHSSLRERLHASGLKRSVVQAQLFPAVRGKNNSRLSEGLVPRKRHEGESYSNNQSADERSLRYKPLVSSLNVNPTGAVLIPSRPTSSAATSASTQRKRLLTSAGAKTAREYSANERVLPEREPMSARDRYYVDQRATTAPGGMKHRHHLRPPVISGEGIGGNGYAEETIKTPETLEAGIGAENSHQRHREELKGNDTPRRGDLFARRHEVKTLAEKLVDGFTQRADSTSADGGFGLTTPSGAVPRDSFFYMRRVGSNPYNLEVTTHSRIDPKDYFTVSRLGVTHFAPDGVEFLPLQRFERENYIYSLLTKLPFFKKYRIWKRFTIWKRAVSARKRVDAFVSLNNSLFILLPHLHDALLQVRNACLDLQEARLFNFDHPMGPGEDSTWTVDANDEQQQQPQKTYTLADFSLRLKAQKIRVERLVDHFISDSEMTAKHACEKYLYSFLQSTGFNDSKLTGCSGVTRRRSSVIMSRRKESKVSRDADSCADQKPMTYTERATMRTQCRRITKFLRVVEFLVSDALLRMAISSTVFLQQSLVTFIRGVTDDGDLSGGESPPNKATLSSPPDSTSQQPLIRVEVALKSDTTSQLKPSSRPRGMRMSTVSAVAPNSPPTTAIREHQVASEAGNPMDMLEFTPSTETLRLQLETLVFNGLSAVTNRERLLRNSMFKVYVEASLDDGAQGGDGDDDGGELSSENMDLDILIMEDVTFVETLQSINSIVLDAYELAEENCGELSVFLERYQENTRFRKDVSDPSRYLDTDVHDFRELLDKYIQEAQDVDTVAETASCGLLLLDRTELNSLLKPSPRKCLDGLYKLIPVVFRLLNDNLTKELTTTNDRISTIPTTVEEFSESLAFLRELQAGHDEIEERYRCVRSLYHLLEEYRVKMTDTDQMNAFVLTQKKSQLKASIELFEACCEQYSAKFGIELEARLPGLVSKLTTVSNALSNSPLFDLKSDINDIIGYLTRVEADTIQLETEVKLHFQYEKTLGLPQSTAFEELDDLKADLALKIDMWKTFQEWRGVVSVWEKQRFPEEIDFTTIVDRVEHFYNQITQWEQRLSEGMGPLCMHLKSCVEEYRVTMPILTDLRCPSFEERHYNQLRELLGFGIRHLGSSRTSMNAPVLTLGELVQMHLSPFGSQINRIATEAAQERLLKDMLSKIIVLWERLEFDVKPHKESKEYYVLASLEAIYTTLEESLVSMATVLSSKFLRRVVVSLVTTDVHFRDIVESLVTKRVTDENDFLWEQQLRYQWYAESDECEIQQANCRIKYGYEYMGACSRLVITPLTDRCWMTITGALELRYGAAPSGPAGTGKTETSKDLAKALGILCIVINCSSQMSCKMMGSILNGVIQAGTWVCLDEFNRIDIEVLSVVGQQMSVLRNARLMDSTDVLLDGQCVPLREHHVIITMNPGYVGRTELPDNLKVSFRPVAMMVPDYALIAEILLFAEGFQLAKPLSRKVTKLYKLCSEQLSQQAHYDFGMRAVRTVLTMAGSLKRSAAASSANAPGTTTTNGAVPDSANISDENVVLIKAMVVKIFSKE</sequence>
<dbReference type="InterPro" id="IPR035699">
    <property type="entry name" value="AAA_6"/>
</dbReference>
<keyword evidence="8" id="KW-0969">Cilium</keyword>
<evidence type="ECO:0008006" key="18">
    <source>
        <dbReference type="Google" id="ProtNLM"/>
    </source>
</evidence>
<evidence type="ECO:0000313" key="16">
    <source>
        <dbReference type="EMBL" id="KAE9040690.1"/>
    </source>
</evidence>
<feature type="region of interest" description="Disordered" evidence="12">
    <location>
        <begin position="1"/>
        <end position="45"/>
    </location>
</feature>
<keyword evidence="6" id="KW-0243">Dynein</keyword>
<dbReference type="GO" id="GO:0005874">
    <property type="term" value="C:microtubule"/>
    <property type="evidence" value="ECO:0007669"/>
    <property type="project" value="UniProtKB-KW"/>
</dbReference>
<feature type="region of interest" description="Disordered" evidence="12">
    <location>
        <begin position="230"/>
        <end position="251"/>
    </location>
</feature>
<evidence type="ECO:0000313" key="17">
    <source>
        <dbReference type="Proteomes" id="UP000429607"/>
    </source>
</evidence>
<feature type="region of interest" description="Disordered" evidence="12">
    <location>
        <begin position="639"/>
        <end position="663"/>
    </location>
</feature>
<feature type="domain" description="Dynein heavy chain hydrolytic ATP-binding dynein motor region" evidence="14">
    <location>
        <begin position="1359"/>
        <end position="1591"/>
    </location>
</feature>
<dbReference type="GO" id="GO:0030286">
    <property type="term" value="C:dynein complex"/>
    <property type="evidence" value="ECO:0007669"/>
    <property type="project" value="UniProtKB-KW"/>
</dbReference>
<evidence type="ECO:0000256" key="4">
    <source>
        <dbReference type="ARBA" id="ARBA00022741"/>
    </source>
</evidence>
<feature type="region of interest" description="Disordered" evidence="12">
    <location>
        <begin position="675"/>
        <end position="704"/>
    </location>
</feature>
<dbReference type="Gene3D" id="3.40.50.300">
    <property type="entry name" value="P-loop containing nucleotide triphosphate hydrolases"/>
    <property type="match status" value="1"/>
</dbReference>
<keyword evidence="7" id="KW-0175">Coiled coil</keyword>
<evidence type="ECO:0000256" key="2">
    <source>
        <dbReference type="ARBA" id="ARBA00022490"/>
    </source>
</evidence>
<gene>
    <name evidence="16" type="ORF">PR001_g6956</name>
</gene>
<evidence type="ECO:0000256" key="8">
    <source>
        <dbReference type="ARBA" id="ARBA00023069"/>
    </source>
</evidence>
<evidence type="ECO:0000259" key="14">
    <source>
        <dbReference type="Pfam" id="PF12774"/>
    </source>
</evidence>
<name>A0A6A3N8W5_9STRA</name>
<comment type="subcellular location">
    <subcellularLocation>
        <location evidence="1">Cytoplasm</location>
        <location evidence="1">Cytoskeleton</location>
        <location evidence="1">Cilium axoneme</location>
    </subcellularLocation>
</comment>
<comment type="caution">
    <text evidence="16">The sequence shown here is derived from an EMBL/GenBank/DDBJ whole genome shotgun (WGS) entry which is preliminary data.</text>
</comment>
<proteinExistence type="predicted"/>
<dbReference type="SUPFAM" id="SSF52540">
    <property type="entry name" value="P-loop containing nucleoside triphosphate hydrolases"/>
    <property type="match status" value="1"/>
</dbReference>
<feature type="compositionally biased region" description="Polar residues" evidence="12">
    <location>
        <begin position="649"/>
        <end position="663"/>
    </location>
</feature>
<dbReference type="PANTHER" id="PTHR45703">
    <property type="entry name" value="DYNEIN HEAVY CHAIN"/>
    <property type="match status" value="1"/>
</dbReference>
<evidence type="ECO:0000256" key="3">
    <source>
        <dbReference type="ARBA" id="ARBA00022701"/>
    </source>
</evidence>
<keyword evidence="3" id="KW-0493">Microtubule</keyword>
<evidence type="ECO:0000256" key="10">
    <source>
        <dbReference type="ARBA" id="ARBA00023212"/>
    </source>
</evidence>
<accession>A0A6A3N8W5</accession>
<dbReference type="Proteomes" id="UP000429607">
    <property type="component" value="Unassembled WGS sequence"/>
</dbReference>